<comment type="caution">
    <text evidence="5">The sequence shown here is derived from an EMBL/GenBank/DDBJ whole genome shotgun (WGS) entry which is preliminary data.</text>
</comment>
<dbReference type="Gene3D" id="3.40.190.10">
    <property type="entry name" value="Periplasmic binding protein-like II"/>
    <property type="match status" value="2"/>
</dbReference>
<feature type="chain" id="PRO_5040438744" description="SsuA/THI5-like domain-containing protein" evidence="4">
    <location>
        <begin position="17"/>
        <end position="363"/>
    </location>
</feature>
<dbReference type="GO" id="GO:0042918">
    <property type="term" value="P:alkanesulfonate transmembrane transport"/>
    <property type="evidence" value="ECO:0007669"/>
    <property type="project" value="TreeGrafter"/>
</dbReference>
<evidence type="ECO:0000256" key="1">
    <source>
        <dbReference type="ARBA" id="ARBA00004418"/>
    </source>
</evidence>
<comment type="subcellular location">
    <subcellularLocation>
        <location evidence="1">Periplasm</location>
    </subcellularLocation>
</comment>
<evidence type="ECO:0000256" key="3">
    <source>
        <dbReference type="ARBA" id="ARBA00022729"/>
    </source>
</evidence>
<keyword evidence="6" id="KW-1185">Reference proteome</keyword>
<sequence length="363" mass="39543">MHFRAAFVYLVPAVHCLDAVNYGAFTQTAAFSIANQLKIFERIGLNVTYLQIPNSTFAYPNLLNGGYDVLTGTIDNVVNLRFNQKASLTVLGQVDSGPDIVLAATPNITNVHQLRGKPLMVDSPTSGYAYILRKILSLYGLKLENGDYFFQAAGSTALRYKYLTTGSLPNGTTVYATILTYPFTQLAQGLLPGERPIILARASDFIEPLSSTAITVAESSLSNGPKRNIIKRFVAALYASGSYLAATENEDCAVQAIMKQLNVTREVAQLEYVAATSPISGESTNPESNLNVSKQGLWNVIDVRSQFGGFATIANGEGFDFVEATQPGVGNMIDYSLRDDVLRTYGMWMKDTMNIGIRLCDTF</sequence>
<evidence type="ECO:0008006" key="7">
    <source>
        <dbReference type="Google" id="ProtNLM"/>
    </source>
</evidence>
<evidence type="ECO:0000256" key="4">
    <source>
        <dbReference type="SAM" id="SignalP"/>
    </source>
</evidence>
<keyword evidence="3 4" id="KW-0732">Signal</keyword>
<gene>
    <name evidence="5" type="ORF">JX265_013596</name>
</gene>
<organism evidence="5 6">
    <name type="scientific">Neoarthrinium moseri</name>
    <dbReference type="NCBI Taxonomy" id="1658444"/>
    <lineage>
        <taxon>Eukaryota</taxon>
        <taxon>Fungi</taxon>
        <taxon>Dikarya</taxon>
        <taxon>Ascomycota</taxon>
        <taxon>Pezizomycotina</taxon>
        <taxon>Sordariomycetes</taxon>
        <taxon>Xylariomycetidae</taxon>
        <taxon>Amphisphaeriales</taxon>
        <taxon>Apiosporaceae</taxon>
        <taxon>Neoarthrinium</taxon>
    </lineage>
</organism>
<dbReference type="GO" id="GO:0042597">
    <property type="term" value="C:periplasmic space"/>
    <property type="evidence" value="ECO:0007669"/>
    <property type="project" value="UniProtKB-SubCell"/>
</dbReference>
<dbReference type="PANTHER" id="PTHR30024:SF47">
    <property type="entry name" value="TAURINE-BINDING PERIPLASMIC PROTEIN"/>
    <property type="match status" value="1"/>
</dbReference>
<feature type="signal peptide" evidence="4">
    <location>
        <begin position="1"/>
        <end position="16"/>
    </location>
</feature>
<dbReference type="PANTHER" id="PTHR30024">
    <property type="entry name" value="ALIPHATIC SULFONATES-BINDING PROTEIN-RELATED"/>
    <property type="match status" value="1"/>
</dbReference>
<name>A0A9Q0AHJ2_9PEZI</name>
<comment type="similarity">
    <text evidence="2">Belongs to the bacterial solute-binding protein SsuA/TauA family.</text>
</comment>
<evidence type="ECO:0000256" key="2">
    <source>
        <dbReference type="ARBA" id="ARBA00010742"/>
    </source>
</evidence>
<dbReference type="Proteomes" id="UP000829685">
    <property type="component" value="Unassembled WGS sequence"/>
</dbReference>
<protein>
    <recommendedName>
        <fullName evidence="7">SsuA/THI5-like domain-containing protein</fullName>
    </recommendedName>
</protein>
<proteinExistence type="inferred from homology"/>
<evidence type="ECO:0000313" key="6">
    <source>
        <dbReference type="Proteomes" id="UP000829685"/>
    </source>
</evidence>
<evidence type="ECO:0000313" key="5">
    <source>
        <dbReference type="EMBL" id="KAI1849590.1"/>
    </source>
</evidence>
<accession>A0A9Q0AHJ2</accession>
<dbReference type="SUPFAM" id="SSF53850">
    <property type="entry name" value="Periplasmic binding protein-like II"/>
    <property type="match status" value="1"/>
</dbReference>
<reference evidence="5" key="1">
    <citation type="submission" date="2021-03" db="EMBL/GenBank/DDBJ databases">
        <title>Revisited historic fungal species revealed as producer of novel bioactive compounds through whole genome sequencing and comparative genomics.</title>
        <authorList>
            <person name="Vignolle G.A."/>
            <person name="Hochenegger N."/>
            <person name="Mach R.L."/>
            <person name="Mach-Aigner A.R."/>
            <person name="Javad Rahimi M."/>
            <person name="Salim K.A."/>
            <person name="Chan C.M."/>
            <person name="Lim L.B.L."/>
            <person name="Cai F."/>
            <person name="Druzhinina I.S."/>
            <person name="U'Ren J.M."/>
            <person name="Derntl C."/>
        </authorList>
    </citation>
    <scope>NUCLEOTIDE SEQUENCE</scope>
    <source>
        <strain evidence="5">TUCIM 5799</strain>
    </source>
</reference>
<dbReference type="EMBL" id="JAFIMR010000075">
    <property type="protein sequence ID" value="KAI1849590.1"/>
    <property type="molecule type" value="Genomic_DNA"/>
</dbReference>
<dbReference type="AlphaFoldDB" id="A0A9Q0AHJ2"/>